<accession>A0A9N9P1C0</accession>
<dbReference type="OrthoDB" id="1470350at2759"/>
<keyword evidence="2" id="KW-1185">Reference proteome</keyword>
<organism evidence="1 2">
    <name type="scientific">Racocetra fulgida</name>
    <dbReference type="NCBI Taxonomy" id="60492"/>
    <lineage>
        <taxon>Eukaryota</taxon>
        <taxon>Fungi</taxon>
        <taxon>Fungi incertae sedis</taxon>
        <taxon>Mucoromycota</taxon>
        <taxon>Glomeromycotina</taxon>
        <taxon>Glomeromycetes</taxon>
        <taxon>Diversisporales</taxon>
        <taxon>Gigasporaceae</taxon>
        <taxon>Racocetra</taxon>
    </lineage>
</organism>
<comment type="caution">
    <text evidence="1">The sequence shown here is derived from an EMBL/GenBank/DDBJ whole genome shotgun (WGS) entry which is preliminary data.</text>
</comment>
<gene>
    <name evidence="1" type="ORF">RFULGI_LOCUS16931</name>
</gene>
<reference evidence="1" key="1">
    <citation type="submission" date="2021-06" db="EMBL/GenBank/DDBJ databases">
        <authorList>
            <person name="Kallberg Y."/>
            <person name="Tangrot J."/>
            <person name="Rosling A."/>
        </authorList>
    </citation>
    <scope>NUCLEOTIDE SEQUENCE</scope>
    <source>
        <strain evidence="1">IN212</strain>
    </source>
</reference>
<protein>
    <submittedName>
        <fullName evidence="1">5221_t:CDS:1</fullName>
    </submittedName>
</protein>
<dbReference type="GO" id="GO:0016705">
    <property type="term" value="F:oxidoreductase activity, acting on paired donors, with incorporation or reduction of molecular oxygen"/>
    <property type="evidence" value="ECO:0007669"/>
    <property type="project" value="InterPro"/>
</dbReference>
<dbReference type="GO" id="GO:0004497">
    <property type="term" value="F:monooxygenase activity"/>
    <property type="evidence" value="ECO:0007669"/>
    <property type="project" value="InterPro"/>
</dbReference>
<evidence type="ECO:0000313" key="1">
    <source>
        <dbReference type="EMBL" id="CAG8792973.1"/>
    </source>
</evidence>
<feature type="non-terminal residue" evidence="1">
    <location>
        <position position="66"/>
    </location>
</feature>
<dbReference type="GO" id="GO:0005506">
    <property type="term" value="F:iron ion binding"/>
    <property type="evidence" value="ECO:0007669"/>
    <property type="project" value="InterPro"/>
</dbReference>
<proteinExistence type="predicted"/>
<dbReference type="SUPFAM" id="SSF48264">
    <property type="entry name" value="Cytochrome P450"/>
    <property type="match status" value="1"/>
</dbReference>
<sequence length="66" mass="7591">RWLRQRKIATPAFNRALSPEIVYECANDFIGLLNKLTDIPIDAFSLMQRVTIQALGKFAFAYDMKV</sequence>
<dbReference type="Proteomes" id="UP000789396">
    <property type="component" value="Unassembled WGS sequence"/>
</dbReference>
<feature type="non-terminal residue" evidence="1">
    <location>
        <position position="1"/>
    </location>
</feature>
<dbReference type="Gene3D" id="1.10.630.10">
    <property type="entry name" value="Cytochrome P450"/>
    <property type="match status" value="1"/>
</dbReference>
<evidence type="ECO:0000313" key="2">
    <source>
        <dbReference type="Proteomes" id="UP000789396"/>
    </source>
</evidence>
<dbReference type="InterPro" id="IPR036396">
    <property type="entry name" value="Cyt_P450_sf"/>
</dbReference>
<name>A0A9N9P1C0_9GLOM</name>
<dbReference type="GO" id="GO:0020037">
    <property type="term" value="F:heme binding"/>
    <property type="evidence" value="ECO:0007669"/>
    <property type="project" value="InterPro"/>
</dbReference>
<dbReference type="AlphaFoldDB" id="A0A9N9P1C0"/>
<dbReference type="EMBL" id="CAJVPZ010063155">
    <property type="protein sequence ID" value="CAG8792973.1"/>
    <property type="molecule type" value="Genomic_DNA"/>
</dbReference>